<dbReference type="STRING" id="6832.A0A553NUH8"/>
<evidence type="ECO:0000313" key="11">
    <source>
        <dbReference type="Proteomes" id="UP000318571"/>
    </source>
</evidence>
<dbReference type="GO" id="GO:0005886">
    <property type="term" value="C:plasma membrane"/>
    <property type="evidence" value="ECO:0007669"/>
    <property type="project" value="TreeGrafter"/>
</dbReference>
<keyword evidence="4 8" id="KW-1133">Transmembrane helix</keyword>
<dbReference type="InterPro" id="IPR005821">
    <property type="entry name" value="Ion_trans_dom"/>
</dbReference>
<feature type="domain" description="Ion transport" evidence="9">
    <location>
        <begin position="373"/>
        <end position="690"/>
    </location>
</feature>
<dbReference type="AlphaFoldDB" id="A0A553NUH8"/>
<dbReference type="GO" id="GO:0015279">
    <property type="term" value="F:store-operated calcium channel activity"/>
    <property type="evidence" value="ECO:0007669"/>
    <property type="project" value="TreeGrafter"/>
</dbReference>
<keyword evidence="2" id="KW-0813">Transport</keyword>
<reference evidence="10 11" key="1">
    <citation type="journal article" date="2018" name="Nat. Ecol. Evol.">
        <title>Genomic signatures of mitonuclear coevolution across populations of Tigriopus californicus.</title>
        <authorList>
            <person name="Barreto F.S."/>
            <person name="Watson E.T."/>
            <person name="Lima T.G."/>
            <person name="Willett C.S."/>
            <person name="Edmands S."/>
            <person name="Li W."/>
            <person name="Burton R.S."/>
        </authorList>
    </citation>
    <scope>NUCLEOTIDE SEQUENCE [LARGE SCALE GENOMIC DNA]</scope>
    <source>
        <strain evidence="10 11">San Diego</strain>
    </source>
</reference>
<sequence length="801" mass="91434">PLTTQHSKRLNRNNIILRNAPWLHLFVRDALIGRGEFCVSQMREKTRNLSVAEWDSVLLSLNQSRKESQEEVEEFLGKAIEAFIADESKSLLEKTLGSHFKWNLKNNKHLIDAINSKSMGMVRVFVERKFIVYSQLNDLSTLTMDIDELQEIDRLEAEASPFYLLNVFEIDPLRDPVKRSFQLIHLIQTLIPHMSAFSERLGKLQINIEAFLVDLIKNINNSEKAKIFLNRDDALEELSLSSDHSSFFPRIHLGLTLNLKSFVSHDNCQKSIYDTIIDESWSNHPTPSKYCWLVLKQVILTPLVCAAFLFGGCCCYRGPPQRGYVNGLIHNLEAPINNFISHTVAYLAFVLLIILNQSNIQDQPGVDVTFYGVLLVIYAVSFLFLDIKLMYHLSKSVQSVANCRKRVQSFFSNWTYNFRFVAHFLFLIGLSSEFLGYILEPYVLSRKPKFSACALDNASTYGGYHIVSIGISCQGVGIVMILSYAIQFFRLHPTLGALYIGIRKCFSLIVSFILTYLILFGAFAIGFHVIMKHNVEHCNPSKTYDCVSNQTSPEEIYQVPLDVTLICRNGQKPDQKDCSKDCIQDWIKNQTRVNCSDGSIIQPTLKSPISQGRTVQSQGNLKNEFFRLNSTSKALFWAIFQPGNPDLVGCSDGISRQASLTLWGVYNILISIIMLNLLIALMSSTMEVIQSGKIINWKFHWTQLWMDYCFKFIILPPPINLLQLVLGMCQCCRDSQDLTPPHSTEEIEYTDLLDDLKEEYLKNFENSDLNDANKDDFDRLAKEQKLMGSKIEQILTLVRKA</sequence>
<keyword evidence="11" id="KW-1185">Reference proteome</keyword>
<evidence type="ECO:0000259" key="9">
    <source>
        <dbReference type="Pfam" id="PF00520"/>
    </source>
</evidence>
<dbReference type="PANTHER" id="PTHR10117">
    <property type="entry name" value="TRANSIENT RECEPTOR POTENTIAL CHANNEL"/>
    <property type="match status" value="1"/>
</dbReference>
<name>A0A553NUH8_TIGCA</name>
<dbReference type="InterPro" id="IPR002153">
    <property type="entry name" value="TRPC_channel"/>
</dbReference>
<feature type="transmembrane region" description="Helical" evidence="8">
    <location>
        <begin position="368"/>
        <end position="385"/>
    </location>
</feature>
<dbReference type="PANTHER" id="PTHR10117:SF54">
    <property type="entry name" value="TRANSIENT RECEPTOR POTENTIAL-GAMMA PROTEIN"/>
    <property type="match status" value="1"/>
</dbReference>
<comment type="subcellular location">
    <subcellularLocation>
        <location evidence="1">Membrane</location>
        <topology evidence="1">Multi-pass membrane protein</topology>
    </subcellularLocation>
</comment>
<evidence type="ECO:0000256" key="3">
    <source>
        <dbReference type="ARBA" id="ARBA00022692"/>
    </source>
</evidence>
<keyword evidence="5" id="KW-0406">Ion transport</keyword>
<dbReference type="GO" id="GO:0051480">
    <property type="term" value="P:regulation of cytosolic calcium ion concentration"/>
    <property type="evidence" value="ECO:0007669"/>
    <property type="project" value="TreeGrafter"/>
</dbReference>
<evidence type="ECO:0000256" key="6">
    <source>
        <dbReference type="ARBA" id="ARBA00023136"/>
    </source>
</evidence>
<evidence type="ECO:0000256" key="4">
    <source>
        <dbReference type="ARBA" id="ARBA00022989"/>
    </source>
</evidence>
<feature type="transmembrane region" description="Helical" evidence="8">
    <location>
        <begin position="464"/>
        <end position="486"/>
    </location>
</feature>
<feature type="non-terminal residue" evidence="10">
    <location>
        <position position="1"/>
    </location>
</feature>
<evidence type="ECO:0000256" key="7">
    <source>
        <dbReference type="ARBA" id="ARBA00023303"/>
    </source>
</evidence>
<evidence type="ECO:0000256" key="5">
    <source>
        <dbReference type="ARBA" id="ARBA00023065"/>
    </source>
</evidence>
<comment type="caution">
    <text evidence="10">The sequence shown here is derived from an EMBL/GenBank/DDBJ whole genome shotgun (WGS) entry which is preliminary data.</text>
</comment>
<feature type="transmembrane region" description="Helical" evidence="8">
    <location>
        <begin position="420"/>
        <end position="439"/>
    </location>
</feature>
<gene>
    <name evidence="10" type="ORF">TCAL_13284</name>
</gene>
<dbReference type="Proteomes" id="UP000318571">
    <property type="component" value="Chromosome 1"/>
</dbReference>
<evidence type="ECO:0000256" key="2">
    <source>
        <dbReference type="ARBA" id="ARBA00022448"/>
    </source>
</evidence>
<protein>
    <recommendedName>
        <fullName evidence="9">Ion transport domain-containing protein</fullName>
    </recommendedName>
</protein>
<proteinExistence type="predicted"/>
<evidence type="ECO:0000256" key="8">
    <source>
        <dbReference type="SAM" id="Phobius"/>
    </source>
</evidence>
<evidence type="ECO:0000256" key="1">
    <source>
        <dbReference type="ARBA" id="ARBA00004141"/>
    </source>
</evidence>
<keyword evidence="6 8" id="KW-0472">Membrane</keyword>
<dbReference type="GO" id="GO:0070679">
    <property type="term" value="F:inositol 1,4,5 trisphosphate binding"/>
    <property type="evidence" value="ECO:0007669"/>
    <property type="project" value="TreeGrafter"/>
</dbReference>
<evidence type="ECO:0000313" key="10">
    <source>
        <dbReference type="EMBL" id="TRY69076.1"/>
    </source>
</evidence>
<feature type="transmembrane region" description="Helical" evidence="8">
    <location>
        <begin position="506"/>
        <end position="531"/>
    </location>
</feature>
<keyword evidence="7" id="KW-0407">Ion channel</keyword>
<feature type="transmembrane region" description="Helical" evidence="8">
    <location>
        <begin position="336"/>
        <end position="356"/>
    </location>
</feature>
<keyword evidence="3 8" id="KW-0812">Transmembrane</keyword>
<feature type="transmembrane region" description="Helical" evidence="8">
    <location>
        <begin position="660"/>
        <end position="681"/>
    </location>
</feature>
<organism evidence="10 11">
    <name type="scientific">Tigriopus californicus</name>
    <name type="common">Marine copepod</name>
    <dbReference type="NCBI Taxonomy" id="6832"/>
    <lineage>
        <taxon>Eukaryota</taxon>
        <taxon>Metazoa</taxon>
        <taxon>Ecdysozoa</taxon>
        <taxon>Arthropoda</taxon>
        <taxon>Crustacea</taxon>
        <taxon>Multicrustacea</taxon>
        <taxon>Hexanauplia</taxon>
        <taxon>Copepoda</taxon>
        <taxon>Harpacticoida</taxon>
        <taxon>Harpacticidae</taxon>
        <taxon>Tigriopus</taxon>
    </lineage>
</organism>
<dbReference type="PRINTS" id="PR01097">
    <property type="entry name" value="TRNSRECEPTRP"/>
</dbReference>
<dbReference type="GO" id="GO:0034703">
    <property type="term" value="C:cation channel complex"/>
    <property type="evidence" value="ECO:0007669"/>
    <property type="project" value="TreeGrafter"/>
</dbReference>
<accession>A0A553NUH8</accession>
<dbReference type="EMBL" id="VCGU01000010">
    <property type="protein sequence ID" value="TRY69076.1"/>
    <property type="molecule type" value="Genomic_DNA"/>
</dbReference>
<dbReference type="Pfam" id="PF00520">
    <property type="entry name" value="Ion_trans"/>
    <property type="match status" value="1"/>
</dbReference>